<evidence type="ECO:0000313" key="2">
    <source>
        <dbReference type="Proteomes" id="UP001610104"/>
    </source>
</evidence>
<dbReference type="Proteomes" id="UP001610104">
    <property type="component" value="Unassembled WGS sequence"/>
</dbReference>
<reference evidence="1 2" key="1">
    <citation type="submission" date="2024-02" db="EMBL/GenBank/DDBJ databases">
        <title>A Gaetbulibacter species isolated from tidal flats and genomic insights of their niches.</title>
        <authorList>
            <person name="Ye Y."/>
        </authorList>
    </citation>
    <scope>NUCLEOTIDE SEQUENCE [LARGE SCALE GENOMIC DNA]</scope>
    <source>
        <strain evidence="1 2">KEM-8</strain>
    </source>
</reference>
<protein>
    <recommendedName>
        <fullName evidence="3">META domain-containing protein</fullName>
    </recommendedName>
</protein>
<evidence type="ECO:0008006" key="3">
    <source>
        <dbReference type="Google" id="ProtNLM"/>
    </source>
</evidence>
<gene>
    <name evidence="1" type="ORF">V8G56_01930</name>
</gene>
<dbReference type="EMBL" id="JBAWKC010000001">
    <property type="protein sequence ID" value="MFH6767479.1"/>
    <property type="molecule type" value="Genomic_DNA"/>
</dbReference>
<name>A0ABW7ML66_9FLAO</name>
<keyword evidence="2" id="KW-1185">Reference proteome</keyword>
<dbReference type="RefSeq" id="WP_395436777.1">
    <property type="nucleotide sequence ID" value="NZ_JBAWKC010000001.1"/>
</dbReference>
<accession>A0ABW7ML66</accession>
<comment type="caution">
    <text evidence="1">The sequence shown here is derived from an EMBL/GenBank/DDBJ whole genome shotgun (WGS) entry which is preliminary data.</text>
</comment>
<organism evidence="1 2">
    <name type="scientific">Gaetbulibacter aquiaggeris</name>
    <dbReference type="NCBI Taxonomy" id="1735373"/>
    <lineage>
        <taxon>Bacteria</taxon>
        <taxon>Pseudomonadati</taxon>
        <taxon>Bacteroidota</taxon>
        <taxon>Flavobacteriia</taxon>
        <taxon>Flavobacteriales</taxon>
        <taxon>Flavobacteriaceae</taxon>
        <taxon>Gaetbulibacter</taxon>
    </lineage>
</organism>
<sequence length="142" mass="15862">MFNLLICFLITSCSSDDNNDNPNNTLQETIENDTQSGTWRITKFIDSGINETSDFSGYNFTFNSTGALNSSNGTNSFDGTWNISSDGADLDDLELNILFNLMNDLDDLTNDWDFISQTSTKIELIDIIGGVEPDDLLTYERK</sequence>
<evidence type="ECO:0000313" key="1">
    <source>
        <dbReference type="EMBL" id="MFH6767479.1"/>
    </source>
</evidence>
<proteinExistence type="predicted"/>